<reference evidence="1 2" key="1">
    <citation type="submission" date="2023-11" db="EMBL/GenBank/DDBJ databases">
        <authorList>
            <person name="Val-Calvo J."/>
            <person name="Scortti M."/>
            <person name="Vazquez-Boland J."/>
        </authorList>
    </citation>
    <scope>NUCLEOTIDE SEQUENCE [LARGE SCALE GENOMIC DNA]</scope>
    <source>
        <strain evidence="1 2">DSM 46662</strain>
    </source>
</reference>
<evidence type="ECO:0000313" key="2">
    <source>
        <dbReference type="Proteomes" id="UP001629744"/>
    </source>
</evidence>
<dbReference type="EMBL" id="JBDLNU010000006">
    <property type="protein sequence ID" value="MFM1731132.1"/>
    <property type="molecule type" value="Genomic_DNA"/>
</dbReference>
<organism evidence="1 2">
    <name type="scientific">Prescottella soli</name>
    <dbReference type="NCBI Taxonomy" id="1543852"/>
    <lineage>
        <taxon>Bacteria</taxon>
        <taxon>Bacillati</taxon>
        <taxon>Actinomycetota</taxon>
        <taxon>Actinomycetes</taxon>
        <taxon>Mycobacteriales</taxon>
        <taxon>Nocardiaceae</taxon>
        <taxon>Prescottella</taxon>
    </lineage>
</organism>
<accession>A0ABW9G0V9</accession>
<protein>
    <submittedName>
        <fullName evidence="1">Antitoxin Phd</fullName>
    </submittedName>
</protein>
<dbReference type="Proteomes" id="UP001629744">
    <property type="component" value="Unassembled WGS sequence"/>
</dbReference>
<keyword evidence="2" id="KW-1185">Reference proteome</keyword>
<comment type="caution">
    <text evidence="1">The sequence shown here is derived from an EMBL/GenBank/DDBJ whole genome shotgun (WGS) entry which is preliminary data.</text>
</comment>
<evidence type="ECO:0000313" key="1">
    <source>
        <dbReference type="EMBL" id="MFM1731132.1"/>
    </source>
</evidence>
<dbReference type="RefSeq" id="WP_348610978.1">
    <property type="nucleotide sequence ID" value="NZ_CP157276.1"/>
</dbReference>
<sequence>MPSLNITFTDEEHRELREAAERETVSLKTFVHDAVIAAASSRKRQVAEISKRVATVSAELNRRLA</sequence>
<name>A0ABW9G0V9_9NOCA</name>
<gene>
    <name evidence="1" type="ORF">ABEU19_004683</name>
</gene>
<proteinExistence type="predicted"/>